<organism evidence="2 3">
    <name type="scientific">Celeribacter ethanolicus</name>
    <dbReference type="NCBI Taxonomy" id="1758178"/>
    <lineage>
        <taxon>Bacteria</taxon>
        <taxon>Pseudomonadati</taxon>
        <taxon>Pseudomonadota</taxon>
        <taxon>Alphaproteobacteria</taxon>
        <taxon>Rhodobacterales</taxon>
        <taxon>Roseobacteraceae</taxon>
        <taxon>Celeribacter</taxon>
    </lineage>
</organism>
<evidence type="ECO:0000256" key="1">
    <source>
        <dbReference type="SAM" id="MobiDB-lite"/>
    </source>
</evidence>
<gene>
    <name evidence="2" type="ORF">CEW89_13985</name>
</gene>
<sequence length="306" mass="34333">MTVDIIHDPSINFHQIICWSRDPSISWICMGNEMGSIVRPFCNAFHSVAVREGVKKTLEVTKTHFDKPPYHFTVYDSARKSQVSGFALSDGIEIMVMTIDAFKRAETVIRQSREGLDPPIYQLQETRPVLILDEPQNMESDLSVSALASLNPICALRYSATHRNTYNVVYRLTPFDAYRQGLVKRIEVASVVQQDNENLPFVRVEELNATKRTVSAKLSVHKLMATGRRSKKNPSRFEVAIVWSRRRGGPNTKVLSLTRSTPDRVSSVSPTIRNWPLVANKAPTVMRSSRPKLPSPPKSTSAANAA</sequence>
<dbReference type="KEGG" id="ceh:CEW89_13985"/>
<evidence type="ECO:0000313" key="3">
    <source>
        <dbReference type="Proteomes" id="UP000217935"/>
    </source>
</evidence>
<proteinExistence type="predicted"/>
<accession>A0A291GDX6</accession>
<keyword evidence="3" id="KW-1185">Reference proteome</keyword>
<name>A0A291GDX6_9RHOB</name>
<reference evidence="2 3" key="1">
    <citation type="submission" date="2017-06" db="EMBL/GenBank/DDBJ databases">
        <title>Celeribacter sp. TSPH2 complete genome sequence.</title>
        <authorList>
            <person name="Woo J.-H."/>
            <person name="Kim H.-S."/>
        </authorList>
    </citation>
    <scope>NUCLEOTIDE SEQUENCE [LARGE SCALE GENOMIC DNA]</scope>
    <source>
        <strain evidence="2 3">TSPH2</strain>
    </source>
</reference>
<dbReference type="Proteomes" id="UP000217935">
    <property type="component" value="Chromosome"/>
</dbReference>
<dbReference type="AlphaFoldDB" id="A0A291GDX6"/>
<feature type="region of interest" description="Disordered" evidence="1">
    <location>
        <begin position="283"/>
        <end position="306"/>
    </location>
</feature>
<dbReference type="EMBL" id="CP022196">
    <property type="protein sequence ID" value="ATG48569.1"/>
    <property type="molecule type" value="Genomic_DNA"/>
</dbReference>
<evidence type="ECO:0000313" key="2">
    <source>
        <dbReference type="EMBL" id="ATG48569.1"/>
    </source>
</evidence>
<protein>
    <submittedName>
        <fullName evidence="2">Uncharacterized protein</fullName>
    </submittedName>
</protein>